<dbReference type="InterPro" id="IPR027417">
    <property type="entry name" value="P-loop_NTPase"/>
</dbReference>
<name>A0ABP4XVR7_9MICO</name>
<keyword evidence="7" id="KW-1133">Transmembrane helix</keyword>
<comment type="caution">
    <text evidence="9">The sequence shown here is derived from an EMBL/GenBank/DDBJ whole genome shotgun (WGS) entry which is preliminary data.</text>
</comment>
<dbReference type="GO" id="GO:0016787">
    <property type="term" value="F:hydrolase activity"/>
    <property type="evidence" value="ECO:0007669"/>
    <property type="project" value="UniProtKB-KW"/>
</dbReference>
<dbReference type="SUPFAM" id="SSF53474">
    <property type="entry name" value="alpha/beta-Hydrolases"/>
    <property type="match status" value="1"/>
</dbReference>
<evidence type="ECO:0000256" key="7">
    <source>
        <dbReference type="SAM" id="Phobius"/>
    </source>
</evidence>
<dbReference type="Gene3D" id="2.60.120.260">
    <property type="entry name" value="Galactose-binding domain-like"/>
    <property type="match status" value="1"/>
</dbReference>
<evidence type="ECO:0000256" key="6">
    <source>
        <dbReference type="SAM" id="MobiDB-lite"/>
    </source>
</evidence>
<evidence type="ECO:0000256" key="4">
    <source>
        <dbReference type="ARBA" id="ARBA00022801"/>
    </source>
</evidence>
<dbReference type="Pfam" id="PF00005">
    <property type="entry name" value="ABC_tran"/>
    <property type="match status" value="1"/>
</dbReference>
<evidence type="ECO:0000256" key="1">
    <source>
        <dbReference type="ARBA" id="ARBA00005417"/>
    </source>
</evidence>
<evidence type="ECO:0000256" key="3">
    <source>
        <dbReference type="ARBA" id="ARBA00022741"/>
    </source>
</evidence>
<dbReference type="PANTHER" id="PTHR43335:SF4">
    <property type="entry name" value="ABC TRANSPORTER, ATP-BINDING PROTEIN"/>
    <property type="match status" value="1"/>
</dbReference>
<evidence type="ECO:0000259" key="8">
    <source>
        <dbReference type="PROSITE" id="PS50893"/>
    </source>
</evidence>
<dbReference type="Pfam" id="PF02129">
    <property type="entry name" value="Peptidase_S15"/>
    <property type="match status" value="1"/>
</dbReference>
<dbReference type="InterPro" id="IPR003439">
    <property type="entry name" value="ABC_transporter-like_ATP-bd"/>
</dbReference>
<keyword evidence="7" id="KW-0472">Membrane</keyword>
<dbReference type="InterPro" id="IPR008979">
    <property type="entry name" value="Galactose-bd-like_sf"/>
</dbReference>
<gene>
    <name evidence="9" type="ORF">GCM10009811_17710</name>
</gene>
<comment type="similarity">
    <text evidence="1">Belongs to the ABC transporter superfamily.</text>
</comment>
<keyword evidence="5" id="KW-0067">ATP-binding</keyword>
<dbReference type="RefSeq" id="WP_344083742.1">
    <property type="nucleotide sequence ID" value="NZ_BAAAPO010000026.1"/>
</dbReference>
<dbReference type="SMART" id="SM00939">
    <property type="entry name" value="PepX_C"/>
    <property type="match status" value="1"/>
</dbReference>
<dbReference type="PANTHER" id="PTHR43335">
    <property type="entry name" value="ABC TRANSPORTER, ATP-BINDING PROTEIN"/>
    <property type="match status" value="1"/>
</dbReference>
<feature type="compositionally biased region" description="Basic and acidic residues" evidence="6">
    <location>
        <begin position="843"/>
        <end position="861"/>
    </location>
</feature>
<dbReference type="SUPFAM" id="SSF49785">
    <property type="entry name" value="Galactose-binding domain-like"/>
    <property type="match status" value="1"/>
</dbReference>
<dbReference type="InterPro" id="IPR013736">
    <property type="entry name" value="Xaa-Pro_dipept_C"/>
</dbReference>
<dbReference type="SMART" id="SM00382">
    <property type="entry name" value="AAA"/>
    <property type="match status" value="1"/>
</dbReference>
<evidence type="ECO:0000256" key="2">
    <source>
        <dbReference type="ARBA" id="ARBA00022448"/>
    </source>
</evidence>
<dbReference type="InterPro" id="IPR017871">
    <property type="entry name" value="ABC_transporter-like_CS"/>
</dbReference>
<dbReference type="Proteomes" id="UP001499938">
    <property type="component" value="Unassembled WGS sequence"/>
</dbReference>
<dbReference type="EMBL" id="BAAAPO010000026">
    <property type="protein sequence ID" value="GAA1793433.1"/>
    <property type="molecule type" value="Genomic_DNA"/>
</dbReference>
<keyword evidence="7" id="KW-0812">Transmembrane</keyword>
<dbReference type="Pfam" id="PF08530">
    <property type="entry name" value="PepX_C"/>
    <property type="match status" value="1"/>
</dbReference>
<accession>A0ABP4XVR7</accession>
<evidence type="ECO:0000313" key="10">
    <source>
        <dbReference type="Proteomes" id="UP001499938"/>
    </source>
</evidence>
<evidence type="ECO:0000313" key="9">
    <source>
        <dbReference type="EMBL" id="GAA1793433.1"/>
    </source>
</evidence>
<feature type="domain" description="ABC transporter" evidence="8">
    <location>
        <begin position="603"/>
        <end position="831"/>
    </location>
</feature>
<keyword evidence="3" id="KW-0547">Nucleotide-binding</keyword>
<dbReference type="InterPro" id="IPR029058">
    <property type="entry name" value="AB_hydrolase_fold"/>
</dbReference>
<dbReference type="InterPro" id="IPR003593">
    <property type="entry name" value="AAA+_ATPase"/>
</dbReference>
<keyword evidence="2" id="KW-0813">Transport</keyword>
<dbReference type="PROSITE" id="PS00211">
    <property type="entry name" value="ABC_TRANSPORTER_1"/>
    <property type="match status" value="1"/>
</dbReference>
<dbReference type="InterPro" id="IPR000383">
    <property type="entry name" value="Xaa-Pro-like_dom"/>
</dbReference>
<protein>
    <submittedName>
        <fullName evidence="9">CocE/NonD family hydrolase</fullName>
    </submittedName>
</protein>
<dbReference type="Gene3D" id="3.40.50.300">
    <property type="entry name" value="P-loop containing nucleotide triphosphate hydrolases"/>
    <property type="match status" value="1"/>
</dbReference>
<keyword evidence="4 9" id="KW-0378">Hydrolase</keyword>
<sequence>MKRRLGRGMLAALLVLGVLWAALTVSAPREAAAVALRQATALRIDVGPEPGGEAVTLDADLYLPNGRGQAPAVVLAHGFGGSKSDSRRDASRLAALGYVVLAYTSRGFATSGGRVHLIDPTYEVADASRVLDTLARQPRVLLDGRNDPRVALVGTSYGGALALMGAAADPRVDSVVATATWNDLASAFFPSFTATSSGAVLGPYKQLWGANFLLGSMGTASPGAAGCGRFDNTTCRLFVAAAESGVASPELRKVLHRNSPRPTLRQIKAPVYLIQGMGDTLFGIDQSEATADALRAAGTPVAVRWINGGHDTAPSKTGPSAAERTQVEQSVDRWLAGTLRGAGRSSALPQGIPTFAYAVAPRRGQSVAPTYDESREDSRRDMTLPLTGREGTIVNPPGGVPAAITTIPGGDALAGLAPTYSLAALPGQHLAFDTSPTTQSITIAGSPSVRVAVTSTGREVTLFASLWQVQGNSARLLRPLVAPVRVAATPGQESVVTVDLPPASYQLAKGTTLRILLSATDSGFRGSNQTRVDTIHLAQPDITLPVTDGTALTTPALLDREARWIGGLALLALLAVAGWAFVARRVRSRRETDESANDPDEMIRVDGLRKTYGDGHHAVDGVTWSARRGQVVGLLGPNGAGKTTTLRMAVGLIHPDAGETRILGRRVQPGDPVLSHVGALIEGPGFVPHLTGRANLHAYWAATGRPSSEAGFDEALDVAALGGALDRPVKSYSHGMKQRLGIAQAMLGRPELLILDEPTNGLDPPQIAALRPILQRYAATGRTVVVSSHLLAEVEQTCSHVVVMHAGKVLVAGAVSDLGVAGDRHLEEVFLETIAGAAGLTSRPDEDPEARGERLRQVRAR</sequence>
<dbReference type="SUPFAM" id="SSF52540">
    <property type="entry name" value="P-loop containing nucleoside triphosphate hydrolases"/>
    <property type="match status" value="1"/>
</dbReference>
<organism evidence="9 10">
    <name type="scientific">Nostocoides veronense</name>
    <dbReference type="NCBI Taxonomy" id="330836"/>
    <lineage>
        <taxon>Bacteria</taxon>
        <taxon>Bacillati</taxon>
        <taxon>Actinomycetota</taxon>
        <taxon>Actinomycetes</taxon>
        <taxon>Micrococcales</taxon>
        <taxon>Intrasporangiaceae</taxon>
        <taxon>Nostocoides</taxon>
    </lineage>
</organism>
<dbReference type="PROSITE" id="PS50893">
    <property type="entry name" value="ABC_TRANSPORTER_2"/>
    <property type="match status" value="1"/>
</dbReference>
<evidence type="ECO:0000256" key="5">
    <source>
        <dbReference type="ARBA" id="ARBA00022840"/>
    </source>
</evidence>
<feature type="transmembrane region" description="Helical" evidence="7">
    <location>
        <begin position="564"/>
        <end position="582"/>
    </location>
</feature>
<proteinExistence type="inferred from homology"/>
<dbReference type="Gene3D" id="3.40.50.1820">
    <property type="entry name" value="alpha/beta hydrolase"/>
    <property type="match status" value="1"/>
</dbReference>
<keyword evidence="10" id="KW-1185">Reference proteome</keyword>
<feature type="region of interest" description="Disordered" evidence="6">
    <location>
        <begin position="840"/>
        <end position="861"/>
    </location>
</feature>
<reference evidence="10" key="1">
    <citation type="journal article" date="2019" name="Int. J. Syst. Evol. Microbiol.">
        <title>The Global Catalogue of Microorganisms (GCM) 10K type strain sequencing project: providing services to taxonomists for standard genome sequencing and annotation.</title>
        <authorList>
            <consortium name="The Broad Institute Genomics Platform"/>
            <consortium name="The Broad Institute Genome Sequencing Center for Infectious Disease"/>
            <person name="Wu L."/>
            <person name="Ma J."/>
        </authorList>
    </citation>
    <scope>NUCLEOTIDE SEQUENCE [LARGE SCALE GENOMIC DNA]</scope>
    <source>
        <strain evidence="10">JCM 15592</strain>
    </source>
</reference>